<dbReference type="Gene3D" id="3.40.30.10">
    <property type="entry name" value="Glutaredoxin"/>
    <property type="match status" value="1"/>
</dbReference>
<sequence>MWLSKVEESTGEAIKIDWQPFSLAQVNSDNNDGGIKLWEQPEVIDGTDKTFLAHMSGLAAKRQGEEAFQGFFMALLRARHEDKKDLLDPAVMEEAAVAGGLDIARFREDAADPELLKDIAESHTIAVEEHGAFGVPTFISDSGNATFLKMFIPPDEQAAEIYETMSKAMNEFAHVGEFKRPQPPWPHGVI</sequence>
<feature type="domain" description="DSBA-like thioredoxin" evidence="1">
    <location>
        <begin position="7"/>
        <end position="142"/>
    </location>
</feature>
<gene>
    <name evidence="2" type="ORF">MGWOODY_Clf1430</name>
</gene>
<organism evidence="2">
    <name type="scientific">hydrothermal vent metagenome</name>
    <dbReference type="NCBI Taxonomy" id="652676"/>
    <lineage>
        <taxon>unclassified sequences</taxon>
        <taxon>metagenomes</taxon>
        <taxon>ecological metagenomes</taxon>
    </lineage>
</organism>
<accession>A0A160VEN9</accession>
<dbReference type="SUPFAM" id="SSF52833">
    <property type="entry name" value="Thioredoxin-like"/>
    <property type="match status" value="1"/>
</dbReference>
<name>A0A160VEN9_9ZZZZ</name>
<dbReference type="InterPro" id="IPR001853">
    <property type="entry name" value="DSBA-like_thioredoxin_dom"/>
</dbReference>
<dbReference type="Pfam" id="PF01323">
    <property type="entry name" value="DSBA"/>
    <property type="match status" value="1"/>
</dbReference>
<dbReference type="InterPro" id="IPR036249">
    <property type="entry name" value="Thioredoxin-like_sf"/>
</dbReference>
<reference evidence="2" key="1">
    <citation type="submission" date="2015-10" db="EMBL/GenBank/DDBJ databases">
        <authorList>
            <person name="Gilbert D.G."/>
        </authorList>
    </citation>
    <scope>NUCLEOTIDE SEQUENCE</scope>
</reference>
<dbReference type="GO" id="GO:0016491">
    <property type="term" value="F:oxidoreductase activity"/>
    <property type="evidence" value="ECO:0007669"/>
    <property type="project" value="InterPro"/>
</dbReference>
<protein>
    <recommendedName>
        <fullName evidence="1">DSBA-like thioredoxin domain-containing protein</fullName>
    </recommendedName>
</protein>
<evidence type="ECO:0000313" key="2">
    <source>
        <dbReference type="EMBL" id="CUV03250.1"/>
    </source>
</evidence>
<dbReference type="EMBL" id="FAXA01000385">
    <property type="protein sequence ID" value="CUV03250.1"/>
    <property type="molecule type" value="Genomic_DNA"/>
</dbReference>
<proteinExistence type="predicted"/>
<evidence type="ECO:0000259" key="1">
    <source>
        <dbReference type="Pfam" id="PF01323"/>
    </source>
</evidence>
<dbReference type="AlphaFoldDB" id="A0A160VEN9"/>